<dbReference type="OrthoDB" id="5917174at2"/>
<keyword evidence="8" id="KW-0131">Cell cycle</keyword>
<reference evidence="14 15" key="1">
    <citation type="submission" date="2018-06" db="EMBL/GenBank/DDBJ databases">
        <authorList>
            <consortium name="Pathogen Informatics"/>
            <person name="Doyle S."/>
        </authorList>
    </citation>
    <scope>NUCLEOTIDE SEQUENCE [LARGE SCALE GENOMIC DNA]</scope>
    <source>
        <strain evidence="14 15">NCTC10376</strain>
    </source>
</reference>
<comment type="subunit">
    <text evidence="10">Homodimer. Interacts with FtsZ.</text>
</comment>
<dbReference type="GO" id="GO:0032153">
    <property type="term" value="C:cell division site"/>
    <property type="evidence" value="ECO:0007669"/>
    <property type="project" value="TreeGrafter"/>
</dbReference>
<evidence type="ECO:0000256" key="3">
    <source>
        <dbReference type="ARBA" id="ARBA00015195"/>
    </source>
</evidence>
<sequence length="109" mass="12504">MSAQPVELQIFGRSLRVNCPPEQKDALLASAAELEQRLQDLKERSGVSNTEHLIFIVALNMSHELAEEKLKTRDYAYNMEEKIKMLQQSIEQALHDQGKHHDRTFSTAK</sequence>
<evidence type="ECO:0000256" key="11">
    <source>
        <dbReference type="ARBA" id="ARBA00033158"/>
    </source>
</evidence>
<dbReference type="PANTHER" id="PTHR34981:SF1">
    <property type="entry name" value="CELL DIVISION PROTEIN ZAPA"/>
    <property type="match status" value="1"/>
</dbReference>
<evidence type="ECO:0000313" key="16">
    <source>
        <dbReference type="Proteomes" id="UP000503287"/>
    </source>
</evidence>
<evidence type="ECO:0000256" key="1">
    <source>
        <dbReference type="ARBA" id="ARBA00004496"/>
    </source>
</evidence>
<proteinExistence type="inferred from homology"/>
<dbReference type="GO" id="GO:0000921">
    <property type="term" value="P:septin ring assembly"/>
    <property type="evidence" value="ECO:0007669"/>
    <property type="project" value="TreeGrafter"/>
</dbReference>
<protein>
    <recommendedName>
        <fullName evidence="3">Cell division protein ZapA</fullName>
    </recommendedName>
    <alternativeName>
        <fullName evidence="11">Z ring-associated protein ZapA</fullName>
    </alternativeName>
</protein>
<dbReference type="Gene3D" id="1.20.5.50">
    <property type="match status" value="1"/>
</dbReference>
<evidence type="ECO:0000256" key="12">
    <source>
        <dbReference type="SAM" id="Coils"/>
    </source>
</evidence>
<dbReference type="eggNOG" id="COG3027">
    <property type="taxonomic scope" value="Bacteria"/>
</dbReference>
<evidence type="ECO:0000256" key="10">
    <source>
        <dbReference type="ARBA" id="ARBA00026068"/>
    </source>
</evidence>
<comment type="similarity">
    <text evidence="2">Belongs to the ZapA family. Type 1 subfamily.</text>
</comment>
<dbReference type="InterPro" id="IPR007838">
    <property type="entry name" value="Cell_div_ZapA-like"/>
</dbReference>
<comment type="function">
    <text evidence="9">Activator of cell division through the inhibition of FtsZ GTPase activity, therefore promoting FtsZ assembly into bundles of protofilaments necessary for the formation of the division Z ring. It is recruited early at mid-cell but it is not essential for cell division.</text>
</comment>
<comment type="subcellular location">
    <subcellularLocation>
        <location evidence="1">Cytoplasm</location>
    </subcellularLocation>
</comment>
<evidence type="ECO:0000313" key="14">
    <source>
        <dbReference type="EMBL" id="SUC16960.1"/>
    </source>
</evidence>
<evidence type="ECO:0000256" key="7">
    <source>
        <dbReference type="ARBA" id="ARBA00023210"/>
    </source>
</evidence>
<dbReference type="Gene3D" id="3.30.160.880">
    <property type="entry name" value="Cell division protein ZapA protomer, N-terminal domain"/>
    <property type="match status" value="1"/>
</dbReference>
<dbReference type="AlphaFoldDB" id="A0A094TDF9"/>
<feature type="coiled-coil region" evidence="12">
    <location>
        <begin position="24"/>
        <end position="51"/>
    </location>
</feature>
<dbReference type="Pfam" id="PF05164">
    <property type="entry name" value="ZapA"/>
    <property type="match status" value="1"/>
</dbReference>
<keyword evidence="4" id="KW-0963">Cytoplasm</keyword>
<dbReference type="GO" id="GO:0043093">
    <property type="term" value="P:FtsZ-dependent cytokinesis"/>
    <property type="evidence" value="ECO:0007669"/>
    <property type="project" value="TreeGrafter"/>
</dbReference>
<dbReference type="GO" id="GO:0000917">
    <property type="term" value="P:division septum assembly"/>
    <property type="evidence" value="ECO:0007669"/>
    <property type="project" value="UniProtKB-KW"/>
</dbReference>
<keyword evidence="6 12" id="KW-0175">Coiled coil</keyword>
<organism evidence="14 15">
    <name type="scientific">Proteus vulgaris</name>
    <dbReference type="NCBI Taxonomy" id="585"/>
    <lineage>
        <taxon>Bacteria</taxon>
        <taxon>Pseudomonadati</taxon>
        <taxon>Pseudomonadota</taxon>
        <taxon>Gammaproteobacteria</taxon>
        <taxon>Enterobacterales</taxon>
        <taxon>Morganellaceae</taxon>
        <taxon>Proteus</taxon>
    </lineage>
</organism>
<reference evidence="13 16" key="2">
    <citation type="submission" date="2020-01" db="EMBL/GenBank/DDBJ databases">
        <title>The genomic epidemiology of tigecycline resistance gene tet(X) variants in a swine farm in China.</title>
        <authorList>
            <person name="Peng K."/>
            <person name="Li R."/>
        </authorList>
    </citation>
    <scope>NUCLEOTIDE SEQUENCE [LARGE SCALE GENOMIC DNA]</scope>
    <source>
        <strain evidence="13 16">ZN3</strain>
    </source>
</reference>
<evidence type="ECO:0000256" key="6">
    <source>
        <dbReference type="ARBA" id="ARBA00023054"/>
    </source>
</evidence>
<evidence type="ECO:0000256" key="8">
    <source>
        <dbReference type="ARBA" id="ARBA00023306"/>
    </source>
</evidence>
<dbReference type="FunFam" id="3.30.160.880:FF:000001">
    <property type="entry name" value="Cell division protein ZapA"/>
    <property type="match status" value="1"/>
</dbReference>
<dbReference type="InterPro" id="IPR036192">
    <property type="entry name" value="Cell_div_ZapA-like_sf"/>
</dbReference>
<dbReference type="EMBL" id="UGTW01000001">
    <property type="protein sequence ID" value="SUC16960.1"/>
    <property type="molecule type" value="Genomic_DNA"/>
</dbReference>
<dbReference type="NCBIfam" id="NF008209">
    <property type="entry name" value="PRK10972.1"/>
    <property type="match status" value="1"/>
</dbReference>
<dbReference type="HOGENOM" id="CLU_116623_3_0_6"/>
<accession>A0A094TDF9</accession>
<evidence type="ECO:0000256" key="4">
    <source>
        <dbReference type="ARBA" id="ARBA00022490"/>
    </source>
</evidence>
<dbReference type="Proteomes" id="UP000254331">
    <property type="component" value="Unassembled WGS sequence"/>
</dbReference>
<evidence type="ECO:0000313" key="13">
    <source>
        <dbReference type="EMBL" id="QIF94905.1"/>
    </source>
</evidence>
<gene>
    <name evidence="14" type="primary">zapA_2</name>
    <name evidence="13" type="synonym">zapA</name>
    <name evidence="13" type="ORF">GTH24_13825</name>
    <name evidence="14" type="ORF">NCTC10376_02879</name>
</gene>
<dbReference type="PANTHER" id="PTHR34981">
    <property type="entry name" value="CELL DIVISION PROTEIN ZAPA"/>
    <property type="match status" value="1"/>
</dbReference>
<dbReference type="GeneID" id="93393519"/>
<evidence type="ECO:0000256" key="5">
    <source>
        <dbReference type="ARBA" id="ARBA00022618"/>
    </source>
</evidence>
<evidence type="ECO:0000256" key="2">
    <source>
        <dbReference type="ARBA" id="ARBA00010074"/>
    </source>
</evidence>
<evidence type="ECO:0000313" key="15">
    <source>
        <dbReference type="Proteomes" id="UP000254331"/>
    </source>
</evidence>
<dbReference type="RefSeq" id="WP_036934918.1">
    <property type="nucleotide sequence ID" value="NZ_CABMNT010000001.1"/>
</dbReference>
<dbReference type="STRING" id="585.DR95_2939"/>
<evidence type="ECO:0000256" key="9">
    <source>
        <dbReference type="ARBA" id="ARBA00024910"/>
    </source>
</evidence>
<dbReference type="SUPFAM" id="SSF102829">
    <property type="entry name" value="Cell division protein ZapA-like"/>
    <property type="match status" value="1"/>
</dbReference>
<keyword evidence="16" id="KW-1185">Reference proteome</keyword>
<dbReference type="InterPro" id="IPR042233">
    <property type="entry name" value="Cell_div_ZapA_N"/>
</dbReference>
<dbReference type="GO" id="GO:0005829">
    <property type="term" value="C:cytosol"/>
    <property type="evidence" value="ECO:0007669"/>
    <property type="project" value="TreeGrafter"/>
</dbReference>
<dbReference type="EMBL" id="CP047344">
    <property type="protein sequence ID" value="QIF94905.1"/>
    <property type="molecule type" value="Genomic_DNA"/>
</dbReference>
<dbReference type="Proteomes" id="UP000503287">
    <property type="component" value="Chromosome"/>
</dbReference>
<dbReference type="GO" id="GO:0030428">
    <property type="term" value="C:cell septum"/>
    <property type="evidence" value="ECO:0007669"/>
    <property type="project" value="TreeGrafter"/>
</dbReference>
<name>A0A094TDF9_PROVU</name>
<keyword evidence="7" id="KW-0717">Septation</keyword>
<keyword evidence="5 13" id="KW-0132">Cell division</keyword>